<name>A0ABD1M2D5_9FABA</name>
<gene>
    <name evidence="2" type="ORF">Fmac_017532</name>
</gene>
<evidence type="ECO:0000313" key="2">
    <source>
        <dbReference type="EMBL" id="KAL2329951.1"/>
    </source>
</evidence>
<sequence length="129" mass="14174">MSVKLCCSSSQFVTSIKFVLGILLSVLLRHLQHLEVFSHNGVSGHLKVTQKCCQVSLSFPLYRDRIEHPALGTRIEPSGTTRAGVPPEHPSLGTLADPRGTIRMPLPRYPGRAEGWIIERCHPNAPPSS</sequence>
<organism evidence="2 3">
    <name type="scientific">Flemingia macrophylla</name>
    <dbReference type="NCBI Taxonomy" id="520843"/>
    <lineage>
        <taxon>Eukaryota</taxon>
        <taxon>Viridiplantae</taxon>
        <taxon>Streptophyta</taxon>
        <taxon>Embryophyta</taxon>
        <taxon>Tracheophyta</taxon>
        <taxon>Spermatophyta</taxon>
        <taxon>Magnoliopsida</taxon>
        <taxon>eudicotyledons</taxon>
        <taxon>Gunneridae</taxon>
        <taxon>Pentapetalae</taxon>
        <taxon>rosids</taxon>
        <taxon>fabids</taxon>
        <taxon>Fabales</taxon>
        <taxon>Fabaceae</taxon>
        <taxon>Papilionoideae</taxon>
        <taxon>50 kb inversion clade</taxon>
        <taxon>NPAAA clade</taxon>
        <taxon>indigoferoid/millettioid clade</taxon>
        <taxon>Phaseoleae</taxon>
        <taxon>Flemingia</taxon>
    </lineage>
</organism>
<protein>
    <recommendedName>
        <fullName evidence="4">Secreted protein</fullName>
    </recommendedName>
</protein>
<dbReference type="EMBL" id="JBGMDY010000006">
    <property type="protein sequence ID" value="KAL2329951.1"/>
    <property type="molecule type" value="Genomic_DNA"/>
</dbReference>
<evidence type="ECO:0000313" key="3">
    <source>
        <dbReference type="Proteomes" id="UP001603857"/>
    </source>
</evidence>
<feature type="region of interest" description="Disordered" evidence="1">
    <location>
        <begin position="73"/>
        <end position="99"/>
    </location>
</feature>
<accession>A0ABD1M2D5</accession>
<evidence type="ECO:0000256" key="1">
    <source>
        <dbReference type="SAM" id="MobiDB-lite"/>
    </source>
</evidence>
<keyword evidence="3" id="KW-1185">Reference proteome</keyword>
<reference evidence="2 3" key="1">
    <citation type="submission" date="2024-08" db="EMBL/GenBank/DDBJ databases">
        <title>Insights into the chromosomal genome structure of Flemingia macrophylla.</title>
        <authorList>
            <person name="Ding Y."/>
            <person name="Zhao Y."/>
            <person name="Bi W."/>
            <person name="Wu M."/>
            <person name="Zhao G."/>
            <person name="Gong Y."/>
            <person name="Li W."/>
            <person name="Zhang P."/>
        </authorList>
    </citation>
    <scope>NUCLEOTIDE SEQUENCE [LARGE SCALE GENOMIC DNA]</scope>
    <source>
        <strain evidence="2">DYQJB</strain>
        <tissue evidence="2">Leaf</tissue>
    </source>
</reference>
<dbReference type="Proteomes" id="UP001603857">
    <property type="component" value="Unassembled WGS sequence"/>
</dbReference>
<proteinExistence type="predicted"/>
<dbReference type="AlphaFoldDB" id="A0ABD1M2D5"/>
<evidence type="ECO:0008006" key="4">
    <source>
        <dbReference type="Google" id="ProtNLM"/>
    </source>
</evidence>
<comment type="caution">
    <text evidence="2">The sequence shown here is derived from an EMBL/GenBank/DDBJ whole genome shotgun (WGS) entry which is preliminary data.</text>
</comment>